<comment type="caution">
    <text evidence="1">The sequence shown here is derived from an EMBL/GenBank/DDBJ whole genome shotgun (WGS) entry which is preliminary data.</text>
</comment>
<evidence type="ECO:0000313" key="2">
    <source>
        <dbReference type="Proteomes" id="UP001500795"/>
    </source>
</evidence>
<dbReference type="Proteomes" id="UP001500795">
    <property type="component" value="Unassembled WGS sequence"/>
</dbReference>
<name>A0ABP6V864_9GAMM</name>
<proteinExistence type="predicted"/>
<evidence type="ECO:0000313" key="1">
    <source>
        <dbReference type="EMBL" id="GAA3530713.1"/>
    </source>
</evidence>
<keyword evidence="2" id="KW-1185">Reference proteome</keyword>
<reference evidence="2" key="1">
    <citation type="journal article" date="2019" name="Int. J. Syst. Evol. Microbiol.">
        <title>The Global Catalogue of Microorganisms (GCM) 10K type strain sequencing project: providing services to taxonomists for standard genome sequencing and annotation.</title>
        <authorList>
            <consortium name="The Broad Institute Genomics Platform"/>
            <consortium name="The Broad Institute Genome Sequencing Center for Infectious Disease"/>
            <person name="Wu L."/>
            <person name="Ma J."/>
        </authorList>
    </citation>
    <scope>NUCLEOTIDE SEQUENCE [LARGE SCALE GENOMIC DNA]</scope>
    <source>
        <strain evidence="2">JCM 17110</strain>
    </source>
</reference>
<protein>
    <submittedName>
        <fullName evidence="1">MSHA fimbrial biogenesis protein MshI</fullName>
    </submittedName>
</protein>
<dbReference type="InterPro" id="IPR043129">
    <property type="entry name" value="ATPase_NBD"/>
</dbReference>
<sequence>MRLSLKGFKKDGPTAKLGVYLTQDNILAIDEQDQTRVYQRAIARHEAPGAALAAFIEEQRWQGRGIQLALGRGWYQQLQLPRPKLPDDELPLALPWCVRDLVNEPVDNLLFDYIDLPPSAHGEARIAVYHSARDRLASLVQAITPLCPVVTIGVDELALANLLGPDIHGLVLYKAPGQELTLLFIHHRQWQFSRTIRGFQALDDDSISADQFIFDNLLLELQRSIDYATGQLKLMPPEHWYLALPARVTPALAQSIAQIFNMQTSSLSDAVLLPQALPALGMLKGGGDEATG</sequence>
<organism evidence="1 2">
    <name type="scientific">Zobellella aerophila</name>
    <dbReference type="NCBI Taxonomy" id="870480"/>
    <lineage>
        <taxon>Bacteria</taxon>
        <taxon>Pseudomonadati</taxon>
        <taxon>Pseudomonadota</taxon>
        <taxon>Gammaproteobacteria</taxon>
        <taxon>Aeromonadales</taxon>
        <taxon>Aeromonadaceae</taxon>
        <taxon>Zobellella</taxon>
    </lineage>
</organism>
<accession>A0ABP6V864</accession>
<dbReference type="SUPFAM" id="SSF53067">
    <property type="entry name" value="Actin-like ATPase domain"/>
    <property type="match status" value="1"/>
</dbReference>
<gene>
    <name evidence="1" type="primary">mshI</name>
    <name evidence="1" type="ORF">GCM10022394_07490</name>
</gene>
<dbReference type="RefSeq" id="WP_344954882.1">
    <property type="nucleotide sequence ID" value="NZ_BAABCX010000001.1"/>
</dbReference>
<dbReference type="EMBL" id="BAABCX010000001">
    <property type="protein sequence ID" value="GAA3530713.1"/>
    <property type="molecule type" value="Genomic_DNA"/>
</dbReference>